<sequence>MTTDQRATPRRRAADDRRDELLSTAHRMARGGGLDAVTPADVGAAAHASKALVFHYFGSTVELRRAVAAIAIDALDDALGQTPDADPVPDPALGTMGLGAQRAVVVHTLLDAVLAERQLWTDIWSGALRDDDATVARLDEVRAHLFSRFTRAVGSSLPAPDDDARGRLDLLAAGWVGFVEAVIARWLATGRHDRETVEAVVVDSLAHLLP</sequence>
<evidence type="ECO:0000259" key="4">
    <source>
        <dbReference type="Pfam" id="PF00440"/>
    </source>
</evidence>
<dbReference type="InterPro" id="IPR054129">
    <property type="entry name" value="DesT_TetR_C"/>
</dbReference>
<keyword evidence="2" id="KW-0238">DNA-binding</keyword>
<dbReference type="Gene3D" id="1.10.357.10">
    <property type="entry name" value="Tetracycline Repressor, domain 2"/>
    <property type="match status" value="1"/>
</dbReference>
<evidence type="ECO:0000313" key="6">
    <source>
        <dbReference type="EMBL" id="GMA22965.1"/>
    </source>
</evidence>
<protein>
    <recommendedName>
        <fullName evidence="8">TetR family transcriptional regulator</fullName>
    </recommendedName>
</protein>
<dbReference type="PANTHER" id="PTHR30055">
    <property type="entry name" value="HTH-TYPE TRANSCRIPTIONAL REGULATOR RUTR"/>
    <property type="match status" value="1"/>
</dbReference>
<dbReference type="RefSeq" id="WP_284292079.1">
    <property type="nucleotide sequence ID" value="NZ_BSUK01000001.1"/>
</dbReference>
<dbReference type="SUPFAM" id="SSF46689">
    <property type="entry name" value="Homeodomain-like"/>
    <property type="match status" value="1"/>
</dbReference>
<evidence type="ECO:0000256" key="2">
    <source>
        <dbReference type="ARBA" id="ARBA00023125"/>
    </source>
</evidence>
<keyword evidence="3" id="KW-0804">Transcription</keyword>
<keyword evidence="1" id="KW-0805">Transcription regulation</keyword>
<gene>
    <name evidence="6" type="ORF">GCM10025864_07240</name>
</gene>
<feature type="domain" description="HTH tetR-type" evidence="4">
    <location>
        <begin position="21"/>
        <end position="67"/>
    </location>
</feature>
<dbReference type="PANTHER" id="PTHR30055:SF234">
    <property type="entry name" value="HTH-TYPE TRANSCRIPTIONAL REGULATOR BETI"/>
    <property type="match status" value="1"/>
</dbReference>
<keyword evidence="7" id="KW-1185">Reference proteome</keyword>
<name>A0ABQ6HZL9_9MICO</name>
<evidence type="ECO:0000256" key="3">
    <source>
        <dbReference type="ARBA" id="ARBA00023163"/>
    </source>
</evidence>
<evidence type="ECO:0000313" key="7">
    <source>
        <dbReference type="Proteomes" id="UP001157091"/>
    </source>
</evidence>
<dbReference type="Proteomes" id="UP001157091">
    <property type="component" value="Unassembled WGS sequence"/>
</dbReference>
<dbReference type="InterPro" id="IPR009057">
    <property type="entry name" value="Homeodomain-like_sf"/>
</dbReference>
<evidence type="ECO:0000256" key="1">
    <source>
        <dbReference type="ARBA" id="ARBA00023015"/>
    </source>
</evidence>
<dbReference type="EMBL" id="BSUK01000001">
    <property type="protein sequence ID" value="GMA22965.1"/>
    <property type="molecule type" value="Genomic_DNA"/>
</dbReference>
<evidence type="ECO:0008006" key="8">
    <source>
        <dbReference type="Google" id="ProtNLM"/>
    </source>
</evidence>
<evidence type="ECO:0000259" key="5">
    <source>
        <dbReference type="Pfam" id="PF21943"/>
    </source>
</evidence>
<accession>A0ABQ6HZL9</accession>
<dbReference type="Pfam" id="PF00440">
    <property type="entry name" value="TetR_N"/>
    <property type="match status" value="1"/>
</dbReference>
<feature type="domain" description="DesT tetracyclin repressor-like C-terminal" evidence="5">
    <location>
        <begin position="104"/>
        <end position="205"/>
    </location>
</feature>
<dbReference type="InterPro" id="IPR050109">
    <property type="entry name" value="HTH-type_TetR-like_transc_reg"/>
</dbReference>
<reference evidence="7" key="1">
    <citation type="journal article" date="2019" name="Int. J. Syst. Evol. Microbiol.">
        <title>The Global Catalogue of Microorganisms (GCM) 10K type strain sequencing project: providing services to taxonomists for standard genome sequencing and annotation.</title>
        <authorList>
            <consortium name="The Broad Institute Genomics Platform"/>
            <consortium name="The Broad Institute Genome Sequencing Center for Infectious Disease"/>
            <person name="Wu L."/>
            <person name="Ma J."/>
        </authorList>
    </citation>
    <scope>NUCLEOTIDE SEQUENCE [LARGE SCALE GENOMIC DNA]</scope>
    <source>
        <strain evidence="7">NBRC 106348</strain>
    </source>
</reference>
<dbReference type="Pfam" id="PF21943">
    <property type="entry name" value="TetR_C_46"/>
    <property type="match status" value="1"/>
</dbReference>
<dbReference type="InterPro" id="IPR001647">
    <property type="entry name" value="HTH_TetR"/>
</dbReference>
<proteinExistence type="predicted"/>
<organism evidence="6 7">
    <name type="scientific">Luteimicrobium album</name>
    <dbReference type="NCBI Taxonomy" id="1054550"/>
    <lineage>
        <taxon>Bacteria</taxon>
        <taxon>Bacillati</taxon>
        <taxon>Actinomycetota</taxon>
        <taxon>Actinomycetes</taxon>
        <taxon>Micrococcales</taxon>
        <taxon>Luteimicrobium</taxon>
    </lineage>
</organism>
<comment type="caution">
    <text evidence="6">The sequence shown here is derived from an EMBL/GenBank/DDBJ whole genome shotgun (WGS) entry which is preliminary data.</text>
</comment>